<dbReference type="RefSeq" id="WP_133617805.1">
    <property type="nucleotide sequence ID" value="NZ_SNYA01000009.1"/>
</dbReference>
<dbReference type="Proteomes" id="UP000295601">
    <property type="component" value="Unassembled WGS sequence"/>
</dbReference>
<sequence>MAKKITVRDRGVVIGWVLEGGTWQDAPGHRSTDILLVGGTYEQIERFFYQRSEHRSHSESEGRTYQDDYSFHFSD</sequence>
<comment type="caution">
    <text evidence="2">The sequence shown here is derived from an EMBL/GenBank/DDBJ whole genome shotgun (WGS) entry which is preliminary data.</text>
</comment>
<keyword evidence="3" id="KW-1185">Reference proteome</keyword>
<proteinExistence type="predicted"/>
<dbReference type="EMBL" id="SNYA01000009">
    <property type="protein sequence ID" value="TDP89558.1"/>
    <property type="molecule type" value="Genomic_DNA"/>
</dbReference>
<organism evidence="2 3">
    <name type="scientific">Leucobacter luti</name>
    <dbReference type="NCBI Taxonomy" id="340320"/>
    <lineage>
        <taxon>Bacteria</taxon>
        <taxon>Bacillati</taxon>
        <taxon>Actinomycetota</taxon>
        <taxon>Actinomycetes</taxon>
        <taxon>Micrococcales</taxon>
        <taxon>Microbacteriaceae</taxon>
        <taxon>Leucobacter</taxon>
    </lineage>
</organism>
<evidence type="ECO:0000256" key="1">
    <source>
        <dbReference type="SAM" id="MobiDB-lite"/>
    </source>
</evidence>
<dbReference type="AlphaFoldDB" id="A0A4V3CXA5"/>
<accession>A0A4V3CXA5</accession>
<protein>
    <submittedName>
        <fullName evidence="2">Uncharacterized protein</fullName>
    </submittedName>
</protein>
<name>A0A4V3CXA5_9MICO</name>
<evidence type="ECO:0000313" key="3">
    <source>
        <dbReference type="Proteomes" id="UP000295601"/>
    </source>
</evidence>
<evidence type="ECO:0000313" key="2">
    <source>
        <dbReference type="EMBL" id="TDP89558.1"/>
    </source>
</evidence>
<gene>
    <name evidence="2" type="ORF">EDF62_3303</name>
</gene>
<feature type="region of interest" description="Disordered" evidence="1">
    <location>
        <begin position="53"/>
        <end position="75"/>
    </location>
</feature>
<reference evidence="2 3" key="1">
    <citation type="submission" date="2019-03" db="EMBL/GenBank/DDBJ databases">
        <title>Genomic analyses of the natural microbiome of Caenorhabditis elegans.</title>
        <authorList>
            <person name="Samuel B."/>
        </authorList>
    </citation>
    <scope>NUCLEOTIDE SEQUENCE [LARGE SCALE GENOMIC DNA]</scope>
    <source>
        <strain evidence="2 3">JUb18</strain>
    </source>
</reference>
<dbReference type="OrthoDB" id="9900927at2"/>